<dbReference type="SMART" id="SM00827">
    <property type="entry name" value="PKS_AT"/>
    <property type="match status" value="4"/>
</dbReference>
<dbReference type="Proteomes" id="UP000649573">
    <property type="component" value="Unassembled WGS sequence"/>
</dbReference>
<dbReference type="Pfam" id="PF16197">
    <property type="entry name" value="KAsynt_C_assoc"/>
    <property type="match status" value="4"/>
</dbReference>
<dbReference type="InterPro" id="IPR009081">
    <property type="entry name" value="PP-bd_ACP"/>
</dbReference>
<protein>
    <recommendedName>
        <fullName evidence="11">Acyl transferase domain-containing protein</fullName>
    </recommendedName>
</protein>
<keyword evidence="3" id="KW-0808">Transferase</keyword>
<evidence type="ECO:0000313" key="10">
    <source>
        <dbReference type="Proteomes" id="UP000649573"/>
    </source>
</evidence>
<evidence type="ECO:0000259" key="6">
    <source>
        <dbReference type="PROSITE" id="PS50075"/>
    </source>
</evidence>
<dbReference type="InterPro" id="IPR016039">
    <property type="entry name" value="Thiolase-like"/>
</dbReference>
<dbReference type="InterPro" id="IPR036291">
    <property type="entry name" value="NAD(P)-bd_dom_sf"/>
</dbReference>
<feature type="active site" description="Proton donor; for dehydratase activity" evidence="5">
    <location>
        <position position="834"/>
    </location>
</feature>
<dbReference type="SUPFAM" id="SSF51735">
    <property type="entry name" value="NAD(P)-binding Rossmann-fold domains"/>
    <property type="match status" value="8"/>
</dbReference>
<keyword evidence="10" id="KW-1185">Reference proteome</keyword>
<feature type="region of interest" description="C-terminal hotdog fold" evidence="5">
    <location>
        <begin position="777"/>
        <end position="906"/>
    </location>
</feature>
<feature type="domain" description="Carrier" evidence="6">
    <location>
        <begin position="4054"/>
        <end position="4129"/>
    </location>
</feature>
<dbReference type="InterPro" id="IPR042104">
    <property type="entry name" value="PKS_dehydratase_sf"/>
</dbReference>
<keyword evidence="2" id="KW-0597">Phosphoprotein</keyword>
<dbReference type="SUPFAM" id="SSF55048">
    <property type="entry name" value="Probable ACP-binding domain of malonyl-CoA ACP transacylase"/>
    <property type="match status" value="4"/>
</dbReference>
<dbReference type="PROSITE" id="PS52004">
    <property type="entry name" value="KS3_2"/>
    <property type="match status" value="4"/>
</dbReference>
<keyword evidence="4" id="KW-0012">Acyltransferase</keyword>
<dbReference type="SMART" id="SM00823">
    <property type="entry name" value="PKS_PP"/>
    <property type="match status" value="4"/>
</dbReference>
<evidence type="ECO:0000256" key="5">
    <source>
        <dbReference type="PROSITE-ProRule" id="PRU01363"/>
    </source>
</evidence>
<dbReference type="Pfam" id="PF00550">
    <property type="entry name" value="PP-binding"/>
    <property type="match status" value="4"/>
</dbReference>
<evidence type="ECO:0000259" key="8">
    <source>
        <dbReference type="PROSITE" id="PS52019"/>
    </source>
</evidence>
<dbReference type="SMART" id="SM00822">
    <property type="entry name" value="PKS_KR"/>
    <property type="match status" value="4"/>
</dbReference>
<dbReference type="SMART" id="SM01294">
    <property type="entry name" value="PKS_PP_betabranch"/>
    <property type="match status" value="4"/>
</dbReference>
<dbReference type="PROSITE" id="PS00012">
    <property type="entry name" value="PHOSPHOPANTETHEINE"/>
    <property type="match status" value="4"/>
</dbReference>
<feature type="domain" description="Ketosynthase family 3 (KS3)" evidence="7">
    <location>
        <begin position="2831"/>
        <end position="3246"/>
    </location>
</feature>
<proteinExistence type="predicted"/>
<dbReference type="Pfam" id="PF21089">
    <property type="entry name" value="PKS_DH_N"/>
    <property type="match status" value="1"/>
</dbReference>
<reference evidence="10" key="1">
    <citation type="journal article" date="2019" name="Int. J. Syst. Evol. Microbiol.">
        <title>The Global Catalogue of Microorganisms (GCM) 10K type strain sequencing project: providing services to taxonomists for standard genome sequencing and annotation.</title>
        <authorList>
            <consortium name="The Broad Institute Genomics Platform"/>
            <consortium name="The Broad Institute Genome Sequencing Center for Infectious Disease"/>
            <person name="Wu L."/>
            <person name="Ma J."/>
        </authorList>
    </citation>
    <scope>NUCLEOTIDE SEQUENCE [LARGE SCALE GENOMIC DNA]</scope>
    <source>
        <strain evidence="10">JCM 3296</strain>
    </source>
</reference>
<evidence type="ECO:0000256" key="4">
    <source>
        <dbReference type="ARBA" id="ARBA00023315"/>
    </source>
</evidence>
<dbReference type="Pfam" id="PF18369">
    <property type="entry name" value="PKS_DE"/>
    <property type="match status" value="1"/>
</dbReference>
<dbReference type="InterPro" id="IPR016036">
    <property type="entry name" value="Malonyl_transacylase_ACP-bd"/>
</dbReference>
<dbReference type="InterPro" id="IPR013968">
    <property type="entry name" value="PKS_KR"/>
</dbReference>
<feature type="domain" description="Ketosynthase family 3 (KS3)" evidence="7">
    <location>
        <begin position="4141"/>
        <end position="4558"/>
    </location>
</feature>
<evidence type="ECO:0000259" key="7">
    <source>
        <dbReference type="PROSITE" id="PS52004"/>
    </source>
</evidence>
<dbReference type="Gene3D" id="1.10.1200.10">
    <property type="entry name" value="ACP-like"/>
    <property type="match status" value="4"/>
</dbReference>
<dbReference type="CDD" id="cd00833">
    <property type="entry name" value="PKS"/>
    <property type="match status" value="4"/>
</dbReference>
<accession>A0ABQ2UIX0</accession>
<feature type="domain" description="Carrier" evidence="6">
    <location>
        <begin position="5532"/>
        <end position="5607"/>
    </location>
</feature>
<feature type="domain" description="Carrier" evidence="6">
    <location>
        <begin position="2739"/>
        <end position="2814"/>
    </location>
</feature>
<dbReference type="PROSITE" id="PS52019">
    <property type="entry name" value="PKS_MFAS_DH"/>
    <property type="match status" value="1"/>
</dbReference>
<dbReference type="Pfam" id="PF00698">
    <property type="entry name" value="Acyl_transf_1"/>
    <property type="match status" value="4"/>
</dbReference>
<name>A0ABQ2UIX0_9PSEU</name>
<dbReference type="Pfam" id="PF00109">
    <property type="entry name" value="ketoacyl-synt"/>
    <property type="match status" value="4"/>
</dbReference>
<dbReference type="InterPro" id="IPR014031">
    <property type="entry name" value="Ketoacyl_synth_C"/>
</dbReference>
<dbReference type="Gene3D" id="3.40.366.10">
    <property type="entry name" value="Malonyl-Coenzyme A Acyl Carrier Protein, domain 2"/>
    <property type="match status" value="4"/>
</dbReference>
<dbReference type="InterPro" id="IPR057326">
    <property type="entry name" value="KR_dom"/>
</dbReference>
<dbReference type="CDD" id="cd08952">
    <property type="entry name" value="KR_1_SDR_x"/>
    <property type="match status" value="3"/>
</dbReference>
<dbReference type="SUPFAM" id="SSF47336">
    <property type="entry name" value="ACP-like"/>
    <property type="match status" value="4"/>
</dbReference>
<dbReference type="Gene3D" id="3.30.70.250">
    <property type="entry name" value="Malonyl-CoA ACP transacylase, ACP-binding"/>
    <property type="match status" value="1"/>
</dbReference>
<evidence type="ECO:0000256" key="2">
    <source>
        <dbReference type="ARBA" id="ARBA00022553"/>
    </source>
</evidence>
<dbReference type="Pfam" id="PF22953">
    <property type="entry name" value="SpnB_Rossmann"/>
    <property type="match status" value="1"/>
</dbReference>
<dbReference type="InterPro" id="IPR020806">
    <property type="entry name" value="PKS_PP-bd"/>
</dbReference>
<dbReference type="InterPro" id="IPR014030">
    <property type="entry name" value="Ketoacyl_synth_N"/>
</dbReference>
<feature type="domain" description="PKS/mFAS DH" evidence="8">
    <location>
        <begin position="646"/>
        <end position="906"/>
    </location>
</feature>
<dbReference type="Pfam" id="PF08659">
    <property type="entry name" value="KR"/>
    <property type="match status" value="4"/>
</dbReference>
<dbReference type="Gene3D" id="3.40.47.10">
    <property type="match status" value="4"/>
</dbReference>
<organism evidence="9 10">
    <name type="scientific">Lentzea flava</name>
    <dbReference type="NCBI Taxonomy" id="103732"/>
    <lineage>
        <taxon>Bacteria</taxon>
        <taxon>Bacillati</taxon>
        <taxon>Actinomycetota</taxon>
        <taxon>Actinomycetes</taxon>
        <taxon>Pseudonocardiales</taxon>
        <taxon>Pseudonocardiaceae</taxon>
        <taxon>Lentzea</taxon>
    </lineage>
</organism>
<evidence type="ECO:0008006" key="11">
    <source>
        <dbReference type="Google" id="ProtNLM"/>
    </source>
</evidence>
<dbReference type="CDD" id="cd08956">
    <property type="entry name" value="KR_3_FAS_SDR_x"/>
    <property type="match status" value="1"/>
</dbReference>
<dbReference type="InterPro" id="IPR049900">
    <property type="entry name" value="PKS_mFAS_DH"/>
</dbReference>
<dbReference type="InterPro" id="IPR049551">
    <property type="entry name" value="PKS_DH_C"/>
</dbReference>
<dbReference type="InterPro" id="IPR020807">
    <property type="entry name" value="PKS_DH"/>
</dbReference>
<dbReference type="Gene3D" id="3.30.70.3290">
    <property type="match status" value="4"/>
</dbReference>
<dbReference type="Gene3D" id="1.10.287.1960">
    <property type="match status" value="1"/>
</dbReference>
<gene>
    <name evidence="9" type="ORF">GCM10010178_24840</name>
</gene>
<dbReference type="Gene3D" id="3.40.50.720">
    <property type="entry name" value="NAD(P)-binding Rossmann-like Domain"/>
    <property type="match status" value="4"/>
</dbReference>
<evidence type="ECO:0000313" key="9">
    <source>
        <dbReference type="EMBL" id="GGU31552.1"/>
    </source>
</evidence>
<evidence type="ECO:0000256" key="1">
    <source>
        <dbReference type="ARBA" id="ARBA00022450"/>
    </source>
</evidence>
<evidence type="ECO:0000256" key="3">
    <source>
        <dbReference type="ARBA" id="ARBA00022679"/>
    </source>
</evidence>
<dbReference type="PANTHER" id="PTHR43775:SF51">
    <property type="entry name" value="INACTIVE PHENOLPHTHIOCEROL SYNTHESIS POLYKETIDE SYNTHASE TYPE I PKS1-RELATED"/>
    <property type="match status" value="1"/>
</dbReference>
<dbReference type="PROSITE" id="PS00606">
    <property type="entry name" value="KS3_1"/>
    <property type="match status" value="3"/>
</dbReference>
<dbReference type="SUPFAM" id="SSF52151">
    <property type="entry name" value="FabD/lysophospholipase-like"/>
    <property type="match status" value="4"/>
</dbReference>
<dbReference type="Pfam" id="PF02801">
    <property type="entry name" value="Ketoacyl-synt_C"/>
    <property type="match status" value="4"/>
</dbReference>
<dbReference type="EMBL" id="BMRE01000007">
    <property type="protein sequence ID" value="GGU31552.1"/>
    <property type="molecule type" value="Genomic_DNA"/>
</dbReference>
<dbReference type="InterPro" id="IPR050091">
    <property type="entry name" value="PKS_NRPS_Biosynth_Enz"/>
</dbReference>
<feature type="active site" description="Proton acceptor; for dehydratase activity" evidence="5">
    <location>
        <position position="678"/>
    </location>
</feature>
<dbReference type="InterPro" id="IPR036736">
    <property type="entry name" value="ACP-like_sf"/>
</dbReference>
<dbReference type="InterPro" id="IPR020841">
    <property type="entry name" value="PKS_Beta-ketoAc_synthase_dom"/>
</dbReference>
<dbReference type="SMART" id="SM00825">
    <property type="entry name" value="PKS_KS"/>
    <property type="match status" value="4"/>
</dbReference>
<dbReference type="SMART" id="SM00826">
    <property type="entry name" value="PKS_DH"/>
    <property type="match status" value="1"/>
</dbReference>
<keyword evidence="1" id="KW-0596">Phosphopantetheine</keyword>
<dbReference type="InterPro" id="IPR014043">
    <property type="entry name" value="Acyl_transferase_dom"/>
</dbReference>
<dbReference type="InterPro" id="IPR016035">
    <property type="entry name" value="Acyl_Trfase/lysoPLipase"/>
</dbReference>
<sequence>MSTPSTFIEFSRQRGISEDGRSKAFSDSADGVGWAEGIGQVVLERQSDALRNGHRILAVIRGSAVNQDGASNGLTAPNGPSQQRVIRAALASAGLAPSDVDAVEAHGTGTPLGDPIEAQALLATYGQDRAEPLLLGSIKSNIGHSQAAAGVASVIKMVQALQHGVLPRSLHITEPSSHVDWEAGSVELLTSTRSWPSVDRPRRAGVSSFGVSGTNAHLILEAPAPQAIPADRPPVASVPWLVSAKSAEALEAQVERIRAVEADPLDVAFTLAGRARFDHRAVIIGDEVVTGKVQTAGKAVFVFPGQGSQWVGMGRELLASNEVFARRIAECDAALRPFVGWSLAEVLTDEQPLDQVDVVQPVLWAVMVSLAEVWRSYGVEPQAVVGHSQGEIAAAAVAGALSLEDAARVVALRSKAVDEALSRRGGMLSVPLPVDEVRPLIARYEDRVAVAAVNGPRATVVAGEVEALAEIVAACHEQDVRARMIAVDYASHTPQVEAIRERVLADLAGIEPRTSTIPLYSTVTGEPIDTAIMDAGYWYTNLRQTVQFQNATNALLRDGFRFFVEPSAHPVLTFGVEQTVENVDAVVLGTLRRNEGGREQLLRALAQAHVNGLDVDWSEFFRGGALVDLPTYAFQRQRFWPARSGEALLGAAVSVAGSEDVLFTSTLSTRSHPWLADHAVNGTILLPGTAFVDLAIRAGDEVGCETLDELTISAPLVLDGPVQLQVAVRGEDPNGRRAIAIFSRTEDDAPWTEHASGTLSTGSAVSDFDATTWPPDAETVDVEGAYERFADMGFEYGPAFRGLRAVWRDGDDVYAEVATDEDTAAFGLHPALLDSALHAALLAKDGAGLPFSWEGVSLHATGATRLRVRLRSRGDAMEIALADTAGQPVATIESLVVRPVAVPRNEIDRDSLFRIEWTPVALPAEAAENVVVEHVAGDGDVISSTRALTSRVLAKLQEWISGGRAERLAFVTREGDLAGQAVWGLVRSAQTEHPGRFALLDIDDDTLLPQALATDEPQVRLRQGQLFAPRLQRVAGTREITWESPVLITGGGGLGGVIAQHLVEQHGVTELILASRSGRKPDWEVDATVKVVKCDVSDRKAVQRLLKKHPVKSVVHTAGVLDDGVIESLTPEQLDTVLRPKVDAAWHLHELLPEARIVLFSSAAGILGGAGQGNYAAANAFLDALAQHRPNTVSLAWGTWEATVGLTGSLTDADRERLVRAGMPPITPSQGTALFDAAVASGEAVLLPARLDLATLRAQGDVPSLLRGLIRTRTRRTVAGSDAATGLAAKLRPLSDAERLDALLDLIRTQVSAVLALESFDTAKAFRDLGFDSLTAVDLRNRLTAVTGLRLPATLVFDYPTAAVLAAFLRDELFGADGGDVVATRAVSDDDPIVVVGMACRFPGGVTTPEELWQLVLDGTDAISEFPSDRGWDLDALFSGDDTGTSATRLGGFLHDAGEFDPVFFGMSPREALATDSQQRLLLETAWEAFERAGIDPISLRGSDTGVFAGVMYNDYAQLLGGEFEGHHGTGSSPSVASGRVSYVLGLEGPAVTIDTACSSSLVAMHLAVQSLRTGESSLALAGGVAVMSTPATFIEISRQRGVSADGRCKAFSEGADGTGFSEGVGLLVLERQSDAVRNGHPILAVVRGSAVNQDGASNGLTAPNGPSQQRVIRAALASAGLSPADVDAVEAHGTGTSLGDPIEAQALLAVYGQDRDEPLYLGSIKSNIGHTQSAAGVAGVIKMIMALRHGVLPQTLHVSAPSSHIEWDAGAVELLTSAREWPSVSRPRRAGVSSFGISGTNAHVILEAPELSDLPAAAIDTAGTGAARPVPLAVSAKSATSLRTQVERIKALVDAGQNPLDVGFSLTARSRFEHRAVIVGDEVVEGAVVEAGPGPVFVFPGQGSQWPGMAVRLLDEDDTFARWMAEADRAIARHVGWSVVEVLRGDAELLDRIEILQPALFAIMISLAQTWRENGVEPAAVVGHSQGEIAAAYIAGALSLDQAAKIVVKRSQLFADELVGNGAVASIALPAEQVRDMLPDELAIAGVNSPHACTVAGAIPELEKFVARCVAQDVRARVIGSTVASHCAQVDRLRDRILELFADITPQSSSVPFYSTVTAERIDTASLDAEYWFQNARRPVSFAKTVERLVEDGHRVLIESSAHPVLMLPAQQTAEAAGTEIVAIGSLRRDQGDRQRFTTSLAQAWVAGLDVDWRYPGGRRIALPTYPFDRQRFWPEPLVKDTSDPVDAEFWELVDNGGLEDLGLGQDVAHTLAQWRNRRKSESTVDSWRYRDQWTPVTVTGTPSGTWLAVTSGTEAQDVINALNAVHVDVDEQISREDLVGRLPETIDGVIAMTGLQATITLVQALAEAGVSAPVWAVTRKAVAIGDEEVDPAQTAIWGLGRVAALDLPRRWGGLIDLPETLDTKAAQRFAAALTGSEDQVAIRDNGVFARRLVRTSARHSPEFEASGTVLITGGTGALGGHVARWMAEAGADHLVLTSRRGLDAPGARELKAELEKTTRVTIAACDAADREALASLLETIDDLTTVVHAAGIGTGDAPIDELRYSDVTALLDTKITAARHLHELAPRARFILFSSGAASWGSGGQPAYAAANAYLDGLAHLRRSQGLKATSIAWGAWADAGMAADHGMYEALQRIGIGSMPPELAMRVLRQAVADDQTQLTVTNIDWAKFAPSFTAERPSPLLSAIPEVRAALAEEPVEESELKQRLARLTEAERDRALLDLVRAEAAKTLGYTESDQVPAGRAFRELGFDSVTAVEMRNRLKTATGLALPATLVFDYPTATTLAQHLRDELFGGTHQIEVRAATNVTDDPIAIVGIGCRYPGGVTTPEALWELVFEGRDVISRFPADRGWDLERLASSTFEGGFLDDVAGFDAGFFGISPREAVVMDPQQRLLLETSWEALERAGIDPTTLKGSLTGVFVGTTGQDYESLLNRSLEETGPYATTAFSASVLSGRISYLLGLEGPAVTIDTACSSSLVAMHWAAQALRNGECDLALAGGVAVMTTPNAYSAFTAAGGLAPDGRCKAFAEAADGTGWSEGAGVVLLERLSDARRNGHEVLAVLRGSAINQDGASNGLTAPNGPSQQRVIRQALANAGLQPSEVDAVEAHGTGTTLGDPIEAQAVLATYGQDRSTPLLLGSIKSNLGHPQSAGGVAGVIKMVMALRHGVLPQTLHVDAPSSNVDWQAGSVELLTERREWPANGRPRRAGVSSFGVSGTNAHVIIEEALEFTPAVPEVTATASVVPLVVSGRTEEALADQLARLGTVEASQLDLAYSLAVSRSAFEHRVVLVDGVEIARGEAAERDLALLFTGQGSQRLGMGRDLYERFPVFADAFDAVLAHLDPALRSIMWGEDADALNQTGNAQPAIFALEVALYRLAESFGIKADRLAGHSIGEIAAAHVAGVFSLEDACTLISARASLMQALPVGGAMFAIEASEDEVTPLLTGGVSIAAVNGPAAVVIAGVEQEARRIVEQLNDRKVKQLKVSHAFHSPLMEPMLDDFRAAIAGISFNDPTIPLLTGGIVQQPEYWVRHVRDAVRFHDTVRALDGSTFLEIGPDGVLSAMVGGIPLLRKDRGEEQAFVTGLARLHVGGTTVNWGALFEGTGARRVDLPTYAFQHERYWPTVLDVAPVDRAKSTVDSWRHRESWEQISPHGMVSGTWLVLGAEDEFARDVAAAVGGTVVQEVPETPFDGIVSLLALDSAVDENGVPRGVIATMELIQSLARKGVSAPVWVVTRGAATSAAQSAVWGLGRVAALELPAQWGGLVDITGDVAQLGAVLAGEEAEVEIRAEGVFARRYDAGAPADAMWEPHGTVIVTGGTGALGTHVARDLKRRGVEKIVLVSRRGLDAPGAAQLRDELGAEIVACDVADRAAVQQLLEQYPPNAVVHTAGVLSDGVLEGLAPERFADVFRSKVASALVLDELTRSLELDAFVLFSSVAGALGNPGQANYAAANAALDAIARDRRSHGLPATSIAWGAWAGAGMAESVDAHGITMRPDLAVESMWRAVAEDAPTVAIAILPEKPKARKKIAVSGDVLEVVRTAVASVLGYAGPHAVGVDKEFRDLGFDSLTAVELRNQLSAATGRTLPASLVYDYPTPRRLADHLRGGAADSSETVVARNDEPIAIVGMACRFPGDVNTPEDLWQLLLDGRDGIGAFPVDRDWDLESVLSTSITREAGFLTGTADFDPAFFGISPREALAMDPQQRFLLETTWEALERVGVDPLSLRGSQTGVFVGTNGQDYATLLTSSDEDTEGHAATGLAASVISGRLSYTFGFEGPAVTVDTACSASLVAMHLAVQALRGGECSLAVSGGATIMATPHVFAELTRQGALAANGRSKAFSDDADGAGWSEGVGMVVMERLSDAVRNGHRVLAVIRGSAVNQDGASNGLTAPNGPSQQRVIRAALANAGLSVGDIDAVEAHGTGTALGDPIEAQALINTYGADRSTPLWLGSVKSNIGHTQAAAGVAGVIKMVLALQHGLLPQTLHVTAPSSHIDWSAGTVELLTSAREWPSNGRVRRAGVSAFGISGTNAHMILEEAPAQPELSDLPEMIGMGGESPQGARQSGSIPQVGAVPLVVSAKSPASLKARIEQVRALEGKAEDIGFSLLTTRSVFDHRAVLIGDEVVEGVAQQSAPVFIFPGQGSQWHGMAVELLDEDETFAHWIRRCDEAIGELVDWSVIDVLRGDAALLERIEVLQPTLFAVMVSLAQTWRANGVEPAAVVGHSQGEIAAAYVAGALSLDEAAKIVVKRSQLFADELVGNGAVASVALPVEEARKLIEQWPALSIAGINSPNACTVAGSLRELDEFVELCQARDIRARVVASTVASHGPQVEPLREKLLSLLGTITPRSSDIAFYSTVKAERIDTATLDAGYWYENARRPIEFVAITRKLVEDGYRVFVECSPHPVLTMSAQATADADGAELVTIGSLRRDQGNSRRFTTSLAEAWVAGLDVRWSYPGGRRIDLPTYPFNRSRFWPKASTKTTSAEDSAFWQLVENGDLTEVLGVDAENVLPALREWRAKQKTQSTVDGWRYRDSWQLLRGVGATGINGTWLAAVPEETDEWTEAVLRTFGNDLVRITVRPDAERALLATELTGIEPVGVISLLGTQETPHREFTSTPLGLALNVLLLQALGDAGSTAPFWAVTKQAISTGATDHVAHPGQVALWGLGRVAALDLPRHWGGLVDLPETIDGQIEQGLIAAITNTGGEDQLAVRATGVHGRRLVPAQRAPKPAEWTPRGTVLITGGTGALGGHVARWVAGRGAEHVLLTSRRGDQAPGARELRAELEALGARVTIAACDVSDRDSLRQVIDSVPDLRAVVHAAGIVEGNATTDTLGLDQLDRLLKAKMTSAWLLHELTSDLDAFILFSSGAASWGSGAQPAYAASNAYLDGLAHFRRAQGLPATSIAWGAWADSGMASENEEGAEQLRRRGVHTMKPDLAITALQQAVEDGHTSLTITNMDWEKFAPSFTASRPSPLLMGIPSVQQALAEPETTDSGLRERLLALPDAERTRTLLDLVRTEAAATLGFESAEAFGPTRAFRDVGFDSVTAVDLRNRLKAVTGVALPATLVFDYPTPAALAQFIRTELLGEAASTDNDPDAHIRATLASIPVSRLRKAGLLDLVLQLAQDSGENNSAGDVVLAAEAESIDDMDGEALLRLAIGDAMN</sequence>
<dbReference type="InterPro" id="IPR041618">
    <property type="entry name" value="PKS_DE"/>
</dbReference>
<feature type="domain" description="Ketosynthase family 3 (KS3)" evidence="7">
    <location>
        <begin position="1390"/>
        <end position="1809"/>
    </location>
</feature>
<dbReference type="InterPro" id="IPR032821">
    <property type="entry name" value="PKS_assoc"/>
</dbReference>
<dbReference type="InterPro" id="IPR055123">
    <property type="entry name" value="SpnB-like_Rossmann"/>
</dbReference>
<dbReference type="InterPro" id="IPR018201">
    <property type="entry name" value="Ketoacyl_synth_AS"/>
</dbReference>
<feature type="domain" description="Ketosynthase family 3 (KS3)" evidence="7">
    <location>
        <begin position="1"/>
        <end position="222"/>
    </location>
</feature>
<dbReference type="PANTHER" id="PTHR43775">
    <property type="entry name" value="FATTY ACID SYNTHASE"/>
    <property type="match status" value="1"/>
</dbReference>
<dbReference type="PROSITE" id="PS50075">
    <property type="entry name" value="CARRIER"/>
    <property type="match status" value="4"/>
</dbReference>
<comment type="caution">
    <text evidence="9">The sequence shown here is derived from an EMBL/GenBank/DDBJ whole genome shotgun (WGS) entry which is preliminary data.</text>
</comment>
<feature type="region of interest" description="N-terminal hotdog fold" evidence="5">
    <location>
        <begin position="646"/>
        <end position="766"/>
    </location>
</feature>
<dbReference type="Pfam" id="PF14765">
    <property type="entry name" value="PS-DH"/>
    <property type="match status" value="1"/>
</dbReference>
<dbReference type="InterPro" id="IPR001227">
    <property type="entry name" value="Ac_transferase_dom_sf"/>
</dbReference>
<dbReference type="SUPFAM" id="SSF53901">
    <property type="entry name" value="Thiolase-like"/>
    <property type="match status" value="4"/>
</dbReference>
<dbReference type="NCBIfam" id="NF045894">
    <property type="entry name" value="PKS_plus_SDR"/>
    <property type="match status" value="2"/>
</dbReference>
<dbReference type="Gene3D" id="3.10.129.110">
    <property type="entry name" value="Polyketide synthase dehydratase"/>
    <property type="match status" value="1"/>
</dbReference>
<dbReference type="InterPro" id="IPR049552">
    <property type="entry name" value="PKS_DH_N"/>
</dbReference>
<feature type="domain" description="Carrier" evidence="6">
    <location>
        <begin position="1298"/>
        <end position="1373"/>
    </location>
</feature>
<dbReference type="InterPro" id="IPR006162">
    <property type="entry name" value="Ppantetheine_attach_site"/>
</dbReference>